<dbReference type="PANTHER" id="PTHR30349">
    <property type="entry name" value="PHAGE INTEGRASE-RELATED"/>
    <property type="match status" value="1"/>
</dbReference>
<sequence length="111" mass="12870">MLRITGKGRKVREVPVNSETRKYLKEYLKVKPNSPYLFVSQKGGKMERSTIFRIIKKYAALAGIEKPVHPHTLRHTFAQTLIDSGVDIFTVQHLLGHEDITTTQRYHRPKK</sequence>
<dbReference type="PROSITE" id="PS51898">
    <property type="entry name" value="TYR_RECOMBINASE"/>
    <property type="match status" value="1"/>
</dbReference>
<keyword evidence="3" id="KW-0233">DNA recombination</keyword>
<evidence type="ECO:0000313" key="6">
    <source>
        <dbReference type="Proteomes" id="UP000062160"/>
    </source>
</evidence>
<evidence type="ECO:0000256" key="1">
    <source>
        <dbReference type="ARBA" id="ARBA00008857"/>
    </source>
</evidence>
<evidence type="ECO:0000259" key="4">
    <source>
        <dbReference type="PROSITE" id="PS51898"/>
    </source>
</evidence>
<dbReference type="SUPFAM" id="SSF56349">
    <property type="entry name" value="DNA breaking-rejoining enzymes"/>
    <property type="match status" value="1"/>
</dbReference>
<dbReference type="Pfam" id="PF00589">
    <property type="entry name" value="Phage_integrase"/>
    <property type="match status" value="1"/>
</dbReference>
<proteinExistence type="inferred from homology"/>
<dbReference type="InterPro" id="IPR002104">
    <property type="entry name" value="Integrase_catalytic"/>
</dbReference>
<keyword evidence="6" id="KW-1185">Reference proteome</keyword>
<dbReference type="InterPro" id="IPR050090">
    <property type="entry name" value="Tyrosine_recombinase_XerCD"/>
</dbReference>
<dbReference type="GO" id="GO:0006310">
    <property type="term" value="P:DNA recombination"/>
    <property type="evidence" value="ECO:0007669"/>
    <property type="project" value="UniProtKB-KW"/>
</dbReference>
<evidence type="ECO:0000256" key="2">
    <source>
        <dbReference type="ARBA" id="ARBA00023125"/>
    </source>
</evidence>
<dbReference type="InterPro" id="IPR013762">
    <property type="entry name" value="Integrase-like_cat_sf"/>
</dbReference>
<dbReference type="Proteomes" id="UP000062160">
    <property type="component" value="Unassembled WGS sequence"/>
</dbReference>
<keyword evidence="2" id="KW-0238">DNA-binding</keyword>
<dbReference type="STRING" id="224999.GCA_001485475_01367"/>
<dbReference type="GO" id="GO:0015074">
    <property type="term" value="P:DNA integration"/>
    <property type="evidence" value="ECO:0007669"/>
    <property type="project" value="InterPro"/>
</dbReference>
<gene>
    <name evidence="5" type="ORF">TSYNT_7372</name>
</gene>
<dbReference type="EMBL" id="DF977001">
    <property type="protein sequence ID" value="GAQ25351.1"/>
    <property type="molecule type" value="Genomic_DNA"/>
</dbReference>
<evidence type="ECO:0000256" key="3">
    <source>
        <dbReference type="ARBA" id="ARBA00023172"/>
    </source>
</evidence>
<feature type="domain" description="Tyr recombinase" evidence="4">
    <location>
        <begin position="1"/>
        <end position="111"/>
    </location>
</feature>
<comment type="similarity">
    <text evidence="1">Belongs to the 'phage' integrase family.</text>
</comment>
<name>A0A0U9HQN4_9FIRM</name>
<dbReference type="PANTHER" id="PTHR30349:SF41">
    <property type="entry name" value="INTEGRASE_RECOMBINASE PROTEIN MJ0367-RELATED"/>
    <property type="match status" value="1"/>
</dbReference>
<dbReference type="GO" id="GO:0003677">
    <property type="term" value="F:DNA binding"/>
    <property type="evidence" value="ECO:0007669"/>
    <property type="project" value="UniProtKB-KW"/>
</dbReference>
<dbReference type="Gene3D" id="1.10.443.10">
    <property type="entry name" value="Intergrase catalytic core"/>
    <property type="match status" value="1"/>
</dbReference>
<dbReference type="AlphaFoldDB" id="A0A0U9HQN4"/>
<dbReference type="InterPro" id="IPR011010">
    <property type="entry name" value="DNA_brk_join_enz"/>
</dbReference>
<evidence type="ECO:0000313" key="5">
    <source>
        <dbReference type="EMBL" id="GAQ25351.1"/>
    </source>
</evidence>
<accession>A0A0U9HQN4</accession>
<protein>
    <submittedName>
        <fullName evidence="5">Phage integrase family protein</fullName>
    </submittedName>
</protein>
<reference evidence="5" key="1">
    <citation type="journal article" date="2016" name="Genome Announc.">
        <title>Draft Genome Sequence of the Syntrophic Lactate-Degrading Bacterium Tepidanaerobacter syntrophicus JLT.</title>
        <authorList>
            <person name="Matsuura N."/>
            <person name="Ohashi A."/>
            <person name="Tourlousse D.M."/>
            <person name="Sekiguchi Y."/>
        </authorList>
    </citation>
    <scope>NUCLEOTIDE SEQUENCE [LARGE SCALE GENOMIC DNA]</scope>
    <source>
        <strain evidence="5">JL</strain>
    </source>
</reference>
<organism evidence="5">
    <name type="scientific">Tepidanaerobacter syntrophicus</name>
    <dbReference type="NCBI Taxonomy" id="224999"/>
    <lineage>
        <taxon>Bacteria</taxon>
        <taxon>Bacillati</taxon>
        <taxon>Bacillota</taxon>
        <taxon>Clostridia</taxon>
        <taxon>Thermosediminibacterales</taxon>
        <taxon>Tepidanaerobacteraceae</taxon>
        <taxon>Tepidanaerobacter</taxon>
    </lineage>
</organism>